<feature type="domain" description="Large helicase-related protein winged-helix" evidence="1">
    <location>
        <begin position="15"/>
        <end position="94"/>
    </location>
</feature>
<keyword evidence="2" id="KW-0547">Nucleotide-binding</keyword>
<dbReference type="Pfam" id="PF23234">
    <property type="entry name" value="WHD_4th_Lhr"/>
    <property type="match status" value="1"/>
</dbReference>
<proteinExistence type="predicted"/>
<keyword evidence="2" id="KW-0347">Helicase</keyword>
<accession>A0A1I2VZI1</accession>
<gene>
    <name evidence="2" type="ORF">SAMN05660649_03220</name>
</gene>
<protein>
    <submittedName>
        <fullName evidence="2">ATP-dependent helicase Lhr and Lhr-like helicase</fullName>
    </submittedName>
</protein>
<dbReference type="STRING" id="341036.SAMN05660649_03220"/>
<dbReference type="InterPro" id="IPR055367">
    <property type="entry name" value="WH4_Lhr"/>
</dbReference>
<dbReference type="Proteomes" id="UP000199337">
    <property type="component" value="Unassembled WGS sequence"/>
</dbReference>
<keyword evidence="2" id="KW-0067">ATP-binding</keyword>
<dbReference type="GO" id="GO:0004386">
    <property type="term" value="F:helicase activity"/>
    <property type="evidence" value="ECO:0007669"/>
    <property type="project" value="UniProtKB-KW"/>
</dbReference>
<name>A0A1I2VZI1_9FIRM</name>
<reference evidence="3" key="1">
    <citation type="submission" date="2016-10" db="EMBL/GenBank/DDBJ databases">
        <authorList>
            <person name="Varghese N."/>
            <person name="Submissions S."/>
        </authorList>
    </citation>
    <scope>NUCLEOTIDE SEQUENCE [LARGE SCALE GENOMIC DNA]</scope>
    <source>
        <strain evidence="3">DSM 17038</strain>
    </source>
</reference>
<organism evidence="2 3">
    <name type="scientific">Desulfotruncus arcticus DSM 17038</name>
    <dbReference type="NCBI Taxonomy" id="1121424"/>
    <lineage>
        <taxon>Bacteria</taxon>
        <taxon>Bacillati</taxon>
        <taxon>Bacillota</taxon>
        <taxon>Clostridia</taxon>
        <taxon>Eubacteriales</taxon>
        <taxon>Desulfallaceae</taxon>
        <taxon>Desulfotruncus</taxon>
    </lineage>
</organism>
<dbReference type="RefSeq" id="WP_092472399.1">
    <property type="nucleotide sequence ID" value="NZ_FOOX01000012.1"/>
</dbReference>
<dbReference type="AlphaFoldDB" id="A0A1I2VZI1"/>
<evidence type="ECO:0000259" key="1">
    <source>
        <dbReference type="Pfam" id="PF23234"/>
    </source>
</evidence>
<keyword evidence="3" id="KW-1185">Reference proteome</keyword>
<keyword evidence="2" id="KW-0378">Hydrolase</keyword>
<evidence type="ECO:0000313" key="2">
    <source>
        <dbReference type="EMBL" id="SFG93747.1"/>
    </source>
</evidence>
<evidence type="ECO:0000313" key="3">
    <source>
        <dbReference type="Proteomes" id="UP000199337"/>
    </source>
</evidence>
<dbReference type="EMBL" id="FOOX01000012">
    <property type="protein sequence ID" value="SFG93747.1"/>
    <property type="molecule type" value="Genomic_DNA"/>
</dbReference>
<sequence length="214" mass="24991">MVYLPDSEERDLIEREELIKERIRQLFARYGVLFRELLQHELPEMQWRRIFRTLHLMEFSGEIYAVHFFAQITGLQFVSREANRFLRQELNEDSIYWLNAADPASPCGLKLPGMDEGLPARLPTIFVVFHGTRLKLVAKRNGKELLIKAEPDDPAVPAYFAFCRTLLTREFNPLKSVIVETVNGRPITESPYKKALQSIGFTAEYKSLILRRQY</sequence>